<feature type="compositionally biased region" description="Low complexity" evidence="1">
    <location>
        <begin position="269"/>
        <end position="289"/>
    </location>
</feature>
<feature type="compositionally biased region" description="Polar residues" evidence="1">
    <location>
        <begin position="204"/>
        <end position="215"/>
    </location>
</feature>
<keyword evidence="4" id="KW-1185">Reference proteome</keyword>
<protein>
    <submittedName>
        <fullName evidence="3">Uncharacterized protein</fullName>
    </submittedName>
</protein>
<feature type="region of interest" description="Disordered" evidence="1">
    <location>
        <begin position="169"/>
        <end position="292"/>
    </location>
</feature>
<feature type="region of interest" description="Disordered" evidence="1">
    <location>
        <begin position="71"/>
        <end position="115"/>
    </location>
</feature>
<feature type="transmembrane region" description="Helical" evidence="2">
    <location>
        <begin position="6"/>
        <end position="24"/>
    </location>
</feature>
<comment type="caution">
    <text evidence="3">The sequence shown here is derived from an EMBL/GenBank/DDBJ whole genome shotgun (WGS) entry which is preliminary data.</text>
</comment>
<accession>A0ABT6C7P9</accession>
<keyword evidence="2" id="KW-1133">Transmembrane helix</keyword>
<evidence type="ECO:0000256" key="2">
    <source>
        <dbReference type="SAM" id="Phobius"/>
    </source>
</evidence>
<proteinExistence type="predicted"/>
<evidence type="ECO:0000256" key="1">
    <source>
        <dbReference type="SAM" id="MobiDB-lite"/>
    </source>
</evidence>
<reference evidence="3 4" key="1">
    <citation type="submission" date="2023-03" db="EMBL/GenBank/DDBJ databases">
        <title>YIM 133296 draft genome.</title>
        <authorList>
            <person name="Xiong L."/>
        </authorList>
    </citation>
    <scope>NUCLEOTIDE SEQUENCE [LARGE SCALE GENOMIC DNA]</scope>
    <source>
        <strain evidence="3 4">YIM 133296</strain>
    </source>
</reference>
<name>A0ABT6C7P9_9MICO</name>
<dbReference type="EMBL" id="JAROAV010000029">
    <property type="protein sequence ID" value="MDF8264905.1"/>
    <property type="molecule type" value="Genomic_DNA"/>
</dbReference>
<dbReference type="Proteomes" id="UP001528912">
    <property type="component" value="Unassembled WGS sequence"/>
</dbReference>
<gene>
    <name evidence="3" type="ORF">P4R38_11680</name>
</gene>
<evidence type="ECO:0000313" key="3">
    <source>
        <dbReference type="EMBL" id="MDF8264905.1"/>
    </source>
</evidence>
<feature type="compositionally biased region" description="Low complexity" evidence="1">
    <location>
        <begin position="92"/>
        <end position="103"/>
    </location>
</feature>
<dbReference type="RefSeq" id="WP_277192293.1">
    <property type="nucleotide sequence ID" value="NZ_JAROAV010000029.1"/>
</dbReference>
<keyword evidence="2" id="KW-0472">Membrane</keyword>
<feature type="transmembrane region" description="Helical" evidence="2">
    <location>
        <begin position="120"/>
        <end position="138"/>
    </location>
</feature>
<evidence type="ECO:0000313" key="4">
    <source>
        <dbReference type="Proteomes" id="UP001528912"/>
    </source>
</evidence>
<organism evidence="3 4">
    <name type="scientific">Luteipulveratus flavus</name>
    <dbReference type="NCBI Taxonomy" id="3031728"/>
    <lineage>
        <taxon>Bacteria</taxon>
        <taxon>Bacillati</taxon>
        <taxon>Actinomycetota</taxon>
        <taxon>Actinomycetes</taxon>
        <taxon>Micrococcales</taxon>
        <taxon>Dermacoccaceae</taxon>
        <taxon>Luteipulveratus</taxon>
    </lineage>
</organism>
<feature type="compositionally biased region" description="Polar residues" evidence="1">
    <location>
        <begin position="73"/>
        <end position="84"/>
    </location>
</feature>
<keyword evidence="2" id="KW-0812">Transmembrane</keyword>
<sequence>MRSSSLIFLVIVIIWAAYLLQHWVRRRDYLATARSVDRFSEGIRVLERRPTAAHGTAEDEPVEHGTVLAAATASPSAQPRSGSAMTPDDQARPPARTAPAAAHPSDRDEPEGVQPRQVRAGALLATVAMFVLVVVLTPFGVTPWWSPLVMLVGLGGVVAWLRSAAVRSTAAPARVEPQARPRPQRAPAPRSAAVEREVYDVSPPSEQVVASTATTSEDETVAAPLEPGAWQPVDVPPPTYTMKAKAERPEPAPAEQAEEQVFDGREAAAEPQAPAAAAPATQEPAGAAQVSYADMPVEDLPFDGLALDEELEDLPPVHRAG</sequence>